<evidence type="ECO:0000256" key="2">
    <source>
        <dbReference type="SAM" id="SignalP"/>
    </source>
</evidence>
<organism evidence="3 4">
    <name type="scientific">Fopius arisanus</name>
    <dbReference type="NCBI Taxonomy" id="64838"/>
    <lineage>
        <taxon>Eukaryota</taxon>
        <taxon>Metazoa</taxon>
        <taxon>Ecdysozoa</taxon>
        <taxon>Arthropoda</taxon>
        <taxon>Hexapoda</taxon>
        <taxon>Insecta</taxon>
        <taxon>Pterygota</taxon>
        <taxon>Neoptera</taxon>
        <taxon>Endopterygota</taxon>
        <taxon>Hymenoptera</taxon>
        <taxon>Apocrita</taxon>
        <taxon>Ichneumonoidea</taxon>
        <taxon>Braconidae</taxon>
        <taxon>Opiinae</taxon>
        <taxon>Fopius</taxon>
    </lineage>
</organism>
<feature type="signal peptide" evidence="2">
    <location>
        <begin position="1"/>
        <end position="26"/>
    </location>
</feature>
<dbReference type="KEGG" id="fas:105262940"/>
<keyword evidence="2" id="KW-0732">Signal</keyword>
<feature type="compositionally biased region" description="Basic and acidic residues" evidence="1">
    <location>
        <begin position="256"/>
        <end position="266"/>
    </location>
</feature>
<dbReference type="RefSeq" id="XP_011297148.1">
    <property type="nucleotide sequence ID" value="XM_011298846.1"/>
</dbReference>
<feature type="region of interest" description="Disordered" evidence="1">
    <location>
        <begin position="288"/>
        <end position="316"/>
    </location>
</feature>
<sequence length="638" mass="72615">MPTMYQLHATLLPLVLTLFFILSVEVADVSAPPREQVKRAFQTVGEFLKDDAGSIWLASVSQHQDEPLTTGELMRIIINSVRSNGGVGKAAGIISLALEHQKTGGKTNESLMVEPEGLEELIETIADREDVICLYRARLKGMTRKVQNWKKTLKSSVYLDYTSYLALDTGNRYILCLKRNEFSTDANTTATTEETETTERISFNPTTEIPGKTSSILLEILFQDILINSRNRTLRSPEETDINKSLNNEGGQTLRTDSRNSNEDCRNSNSCNSPISSDSFGFPFKPIESLSTDKSRDADEEVSKEIATRSRPFTRERHKSIKEKINGDILCSREMHRLLCHHHENYLGDNNFRDYRNKSTVDVSNSGESATRRDPSHESHNYVLYICPFARICNGIKISERSQELMNIPQHLLRNMDNQVRLLNPPVEHLRYLRDGNGILKNLHDNGILKRLGHSKHMNTYFVLRRNGEDDRENSKPLGFGDHQNVISMRQPVRPSSEFVAGQFLGGGYKFLFPFLDPQNLRKARALCFKQIDTTRDRENDNPEGRGKENPLSLKIIVDKPSREPLKLSIYTALDSQIEVYHGNDRYGNDINHWQLKKFRHAYESSQGGEVGSLIREVAERNYGNNFDAFLNLLTSDD</sequence>
<accession>A0A9R1SU15</accession>
<feature type="compositionally biased region" description="Polar residues" evidence="1">
    <location>
        <begin position="243"/>
        <end position="255"/>
    </location>
</feature>
<name>A0A9R1SU15_9HYME</name>
<dbReference type="AlphaFoldDB" id="A0A9R1SU15"/>
<feature type="region of interest" description="Disordered" evidence="1">
    <location>
        <begin position="237"/>
        <end position="272"/>
    </location>
</feature>
<reference evidence="4" key="1">
    <citation type="submission" date="2025-08" db="UniProtKB">
        <authorList>
            <consortium name="RefSeq"/>
        </authorList>
    </citation>
    <scope>IDENTIFICATION</scope>
    <source>
        <strain evidence="4">USDA-PBARC FA_bdor</strain>
        <tissue evidence="4">Whole organism</tissue>
    </source>
</reference>
<feature type="chain" id="PRO_5040391311" evidence="2">
    <location>
        <begin position="27"/>
        <end position="638"/>
    </location>
</feature>
<feature type="compositionally biased region" description="Basic and acidic residues" evidence="1">
    <location>
        <begin position="291"/>
        <end position="308"/>
    </location>
</feature>
<evidence type="ECO:0000256" key="1">
    <source>
        <dbReference type="SAM" id="MobiDB-lite"/>
    </source>
</evidence>
<evidence type="ECO:0000313" key="4">
    <source>
        <dbReference type="RefSeq" id="XP_011297148.1"/>
    </source>
</evidence>
<evidence type="ECO:0000313" key="3">
    <source>
        <dbReference type="Proteomes" id="UP000694866"/>
    </source>
</evidence>
<keyword evidence="3" id="KW-1185">Reference proteome</keyword>
<dbReference type="OrthoDB" id="7701663at2759"/>
<gene>
    <name evidence="4" type="primary">LOC105262940</name>
</gene>
<proteinExistence type="predicted"/>
<protein>
    <submittedName>
        <fullName evidence="4">Uncharacterized protein</fullName>
    </submittedName>
</protein>
<dbReference type="Proteomes" id="UP000694866">
    <property type="component" value="Unplaced"/>
</dbReference>
<dbReference type="GeneID" id="105262940"/>